<proteinExistence type="predicted"/>
<dbReference type="InterPro" id="IPR012938">
    <property type="entry name" value="Glc/Sorbosone_DH"/>
</dbReference>
<protein>
    <submittedName>
        <fullName evidence="2">PQQ-dependent sugar dehydrogenase</fullName>
    </submittedName>
</protein>
<feature type="non-terminal residue" evidence="2">
    <location>
        <position position="367"/>
    </location>
</feature>
<evidence type="ECO:0000313" key="3">
    <source>
        <dbReference type="Proteomes" id="UP000701698"/>
    </source>
</evidence>
<feature type="domain" description="Glucose/Sorbosone dehydrogenase" evidence="1">
    <location>
        <begin position="64"/>
        <end position="361"/>
    </location>
</feature>
<evidence type="ECO:0000259" key="1">
    <source>
        <dbReference type="Pfam" id="PF07995"/>
    </source>
</evidence>
<organism evidence="2 3">
    <name type="scientific">candidate division WWE3 bacterium</name>
    <dbReference type="NCBI Taxonomy" id="2053526"/>
    <lineage>
        <taxon>Bacteria</taxon>
        <taxon>Katanobacteria</taxon>
    </lineage>
</organism>
<dbReference type="InterPro" id="IPR011042">
    <property type="entry name" value="6-blade_b-propeller_TolB-like"/>
</dbReference>
<reference evidence="2" key="2">
    <citation type="journal article" date="2021" name="Microbiome">
        <title>Successional dynamics and alternative stable states in a saline activated sludge microbial community over 9 years.</title>
        <authorList>
            <person name="Wang Y."/>
            <person name="Ye J."/>
            <person name="Ju F."/>
            <person name="Liu L."/>
            <person name="Boyd J.A."/>
            <person name="Deng Y."/>
            <person name="Parks D.H."/>
            <person name="Jiang X."/>
            <person name="Yin X."/>
            <person name="Woodcroft B.J."/>
            <person name="Tyson G.W."/>
            <person name="Hugenholtz P."/>
            <person name="Polz M.F."/>
            <person name="Zhang T."/>
        </authorList>
    </citation>
    <scope>NUCLEOTIDE SEQUENCE</scope>
    <source>
        <strain evidence="2">HKST-UBA01</strain>
    </source>
</reference>
<dbReference type="SUPFAM" id="SSF50952">
    <property type="entry name" value="Soluble quinoprotein glucose dehydrogenase"/>
    <property type="match status" value="1"/>
</dbReference>
<evidence type="ECO:0000313" key="2">
    <source>
        <dbReference type="EMBL" id="MCA9390099.1"/>
    </source>
</evidence>
<dbReference type="PANTHER" id="PTHR19328">
    <property type="entry name" value="HEDGEHOG-INTERACTING PROTEIN"/>
    <property type="match status" value="1"/>
</dbReference>
<dbReference type="Gene3D" id="2.120.10.30">
    <property type="entry name" value="TolB, C-terminal domain"/>
    <property type="match status" value="1"/>
</dbReference>
<gene>
    <name evidence="2" type="ORF">KC571_01735</name>
</gene>
<dbReference type="Proteomes" id="UP000701698">
    <property type="component" value="Unassembled WGS sequence"/>
</dbReference>
<dbReference type="InterPro" id="IPR011041">
    <property type="entry name" value="Quinoprot_gluc/sorb_DH_b-prop"/>
</dbReference>
<dbReference type="Pfam" id="PF07995">
    <property type="entry name" value="GSDH"/>
    <property type="match status" value="1"/>
</dbReference>
<accession>A0A955RPD0</accession>
<comment type="caution">
    <text evidence="2">The sequence shown here is derived from an EMBL/GenBank/DDBJ whole genome shotgun (WGS) entry which is preliminary data.</text>
</comment>
<name>A0A955RPD0_UNCKA</name>
<dbReference type="PANTHER" id="PTHR19328:SF13">
    <property type="entry name" value="HIPL1 PROTEIN"/>
    <property type="match status" value="1"/>
</dbReference>
<dbReference type="EMBL" id="JAGQKX010000031">
    <property type="protein sequence ID" value="MCA9390099.1"/>
    <property type="molecule type" value="Genomic_DNA"/>
</dbReference>
<sequence>MTKRLLIIVFGLIGVGLLTAFFFKDSLITVIFQPRESSTETGLMLEKPLDQTSDITLVADKLFVPWAIAFLPDSSLLVTERRGTLLKIDSQTHVVQEIETVVQTKEGGLMGIAVHPQFSQNHWIYLYYTYKNDQGSLMNKLERFDFVDDGLSNPTVIIDGILGSQNHDGGRIAFGPDGLIYITTGDAQQSELAQNISSLNGKILRIRDDGSIPADNPFGNAVYSIGHRNPQGIAWDSTGQLWATEHGPSGLDTGYDEINKIVAGQNYGWPDIKGTETKEGLTNPVIQSGSEDTWAPAGLAIYQDTLFFGGLRGESLYQASISGEEITDLKANFQKELGRIREVILGPDGYLYISTSNKDGRGNPQEA</sequence>
<dbReference type="AlphaFoldDB" id="A0A955RPD0"/>
<reference evidence="2" key="1">
    <citation type="submission" date="2020-04" db="EMBL/GenBank/DDBJ databases">
        <authorList>
            <person name="Zhang T."/>
        </authorList>
    </citation>
    <scope>NUCLEOTIDE SEQUENCE</scope>
    <source>
        <strain evidence="2">HKST-UBA01</strain>
    </source>
</reference>